<dbReference type="InterPro" id="IPR001466">
    <property type="entry name" value="Beta-lactam-related"/>
</dbReference>
<dbReference type="PANTHER" id="PTHR46825">
    <property type="entry name" value="D-ALANYL-D-ALANINE-CARBOXYPEPTIDASE/ENDOPEPTIDASE AMPH"/>
    <property type="match status" value="1"/>
</dbReference>
<feature type="domain" description="Peptidase S12 Pab87-related C-terminal" evidence="3">
    <location>
        <begin position="461"/>
        <end position="539"/>
    </location>
</feature>
<evidence type="ECO:0008006" key="6">
    <source>
        <dbReference type="Google" id="ProtNLM"/>
    </source>
</evidence>
<sequence length="551" mass="60999">MKLLQSTKILCLACLTLFCFSTAIAQTLEQQIDEYLKAEYKANEPGVSFLIAKDGKPIYQKAFGMANLELNVPMATTNVFEIGSITKQFTAVAILMLEEQGKLKVEDDITKYIPDYPTQGKKITIHQLLNHTSGIKSYTSMASFMKNARTDMSPKELIDVFKNEPMDFDPGEQFLYNNSGYILLGYIIEVVSGETYADFIQKHIFDTLGMTSSSYGSMTNIVPNRASGYSESENGYQNAEYLSLTLPYAAGSLMSTTSDLLTWQNALNNYTLIKKASYEKAIHGSTLNNGEHITYGYGLGEENINGSTSIQHGGGIFGYTTMGIYFPQEKIFVSGLTNCDCKNITGVITAIAAMAIGKPFPNKKDAIKLSETDAKKWVGTYQFEGNVVRYVTFENGQLFSQREGSTKLEIYPMSKTNFIFDGGNTSYEFSESNGKKQAKFTNNGTSIIGNEIDKAPPVEKETITLSPEVLSQYTGKYELAPGMVMDVTTKENQIFVQLTGQPQFEIFAEKADTFFLKVVVAQLVFNRNTEGKVTGVTLNQGGRQMPAKKIE</sequence>
<gene>
    <name evidence="4" type="ORF">GCM10011531_23940</name>
</gene>
<evidence type="ECO:0000313" key="5">
    <source>
        <dbReference type="Proteomes" id="UP000598120"/>
    </source>
</evidence>
<evidence type="ECO:0000259" key="3">
    <source>
        <dbReference type="Pfam" id="PF11954"/>
    </source>
</evidence>
<dbReference type="Proteomes" id="UP000598120">
    <property type="component" value="Unassembled WGS sequence"/>
</dbReference>
<comment type="caution">
    <text evidence="4">The sequence shown here is derived from an EMBL/GenBank/DDBJ whole genome shotgun (WGS) entry which is preliminary data.</text>
</comment>
<keyword evidence="1" id="KW-0732">Signal</keyword>
<dbReference type="Pfam" id="PF00144">
    <property type="entry name" value="Beta-lactamase"/>
    <property type="match status" value="1"/>
</dbReference>
<protein>
    <recommendedName>
        <fullName evidence="6">Serine hydrolase</fullName>
    </recommendedName>
</protein>
<dbReference type="SUPFAM" id="SSF56601">
    <property type="entry name" value="beta-lactamase/transpeptidase-like"/>
    <property type="match status" value="1"/>
</dbReference>
<evidence type="ECO:0000259" key="2">
    <source>
        <dbReference type="Pfam" id="PF00144"/>
    </source>
</evidence>
<dbReference type="InterPro" id="IPR012338">
    <property type="entry name" value="Beta-lactam/transpept-like"/>
</dbReference>
<feature type="domain" description="Beta-lactamase-related" evidence="2">
    <location>
        <begin position="37"/>
        <end position="339"/>
    </location>
</feature>
<accession>A0A8J2TR58</accession>
<dbReference type="EMBL" id="BMIC01000006">
    <property type="protein sequence ID" value="GFZ91444.1"/>
    <property type="molecule type" value="Genomic_DNA"/>
</dbReference>
<feature type="chain" id="PRO_5035172558" description="Serine hydrolase" evidence="1">
    <location>
        <begin position="26"/>
        <end position="551"/>
    </location>
</feature>
<feature type="signal peptide" evidence="1">
    <location>
        <begin position="1"/>
        <end position="25"/>
    </location>
</feature>
<dbReference type="AlphaFoldDB" id="A0A8J2TR58"/>
<dbReference type="InterPro" id="IPR050491">
    <property type="entry name" value="AmpC-like"/>
</dbReference>
<dbReference type="Gene3D" id="3.40.710.10">
    <property type="entry name" value="DD-peptidase/beta-lactamase superfamily"/>
    <property type="match status" value="1"/>
</dbReference>
<dbReference type="PANTHER" id="PTHR46825:SF9">
    <property type="entry name" value="BETA-LACTAMASE-RELATED DOMAIN-CONTAINING PROTEIN"/>
    <property type="match status" value="1"/>
</dbReference>
<proteinExistence type="predicted"/>
<dbReference type="RefSeq" id="WP_188606632.1">
    <property type="nucleotide sequence ID" value="NZ_BMIC01000006.1"/>
</dbReference>
<name>A0A8J2TR58_9FLAO</name>
<evidence type="ECO:0000313" key="4">
    <source>
        <dbReference type="EMBL" id="GFZ91444.1"/>
    </source>
</evidence>
<dbReference type="InterPro" id="IPR021860">
    <property type="entry name" value="Peptidase_S12_Pab87-rel_C"/>
</dbReference>
<dbReference type="Pfam" id="PF11954">
    <property type="entry name" value="DUF3471"/>
    <property type="match status" value="1"/>
</dbReference>
<evidence type="ECO:0000256" key="1">
    <source>
        <dbReference type="SAM" id="SignalP"/>
    </source>
</evidence>
<reference evidence="4 5" key="1">
    <citation type="journal article" date="2014" name="Int. J. Syst. Evol. Microbiol.">
        <title>Complete genome sequence of Corynebacterium casei LMG S-19264T (=DSM 44701T), isolated from a smear-ripened cheese.</title>
        <authorList>
            <consortium name="US DOE Joint Genome Institute (JGI-PGF)"/>
            <person name="Walter F."/>
            <person name="Albersmeier A."/>
            <person name="Kalinowski J."/>
            <person name="Ruckert C."/>
        </authorList>
    </citation>
    <scope>NUCLEOTIDE SEQUENCE [LARGE SCALE GENOMIC DNA]</scope>
    <source>
        <strain evidence="4 5">CGMCC 1.15295</strain>
    </source>
</reference>
<organism evidence="4 5">
    <name type="scientific">Aquaticitalea lipolytica</name>
    <dbReference type="NCBI Taxonomy" id="1247562"/>
    <lineage>
        <taxon>Bacteria</taxon>
        <taxon>Pseudomonadati</taxon>
        <taxon>Bacteroidota</taxon>
        <taxon>Flavobacteriia</taxon>
        <taxon>Flavobacteriales</taxon>
        <taxon>Flavobacteriaceae</taxon>
        <taxon>Aquaticitalea</taxon>
    </lineage>
</organism>
<keyword evidence="5" id="KW-1185">Reference proteome</keyword>